<evidence type="ECO:0000256" key="1">
    <source>
        <dbReference type="SAM" id="Phobius"/>
    </source>
</evidence>
<evidence type="ECO:0000313" key="3">
    <source>
        <dbReference type="WBParaSite" id="ACRNAN_scaffold27107.g24282.t1"/>
    </source>
</evidence>
<evidence type="ECO:0000313" key="2">
    <source>
        <dbReference type="Proteomes" id="UP000887540"/>
    </source>
</evidence>
<organism evidence="2 3">
    <name type="scientific">Acrobeloides nanus</name>
    <dbReference type="NCBI Taxonomy" id="290746"/>
    <lineage>
        <taxon>Eukaryota</taxon>
        <taxon>Metazoa</taxon>
        <taxon>Ecdysozoa</taxon>
        <taxon>Nematoda</taxon>
        <taxon>Chromadorea</taxon>
        <taxon>Rhabditida</taxon>
        <taxon>Tylenchina</taxon>
        <taxon>Cephalobomorpha</taxon>
        <taxon>Cephaloboidea</taxon>
        <taxon>Cephalobidae</taxon>
        <taxon>Acrobeloides</taxon>
    </lineage>
</organism>
<accession>A0A914DIK8</accession>
<sequence>MLKMKKLVTKLPMFVSARYNQNGPEVKYSLESLFDKIEKRSAERINGIKEEMRADIAALREVMKADNAAFIEFMKAENAALRADNAALRADNAAFIEFMKAENAALRADNAAFIEFMKAELASLKDAINSLVYVHGACTAIAVAVIVLIVRYYSVENFFNWQ</sequence>
<keyword evidence="2" id="KW-1185">Reference proteome</keyword>
<protein>
    <submittedName>
        <fullName evidence="3">Uncharacterized protein</fullName>
    </submittedName>
</protein>
<feature type="transmembrane region" description="Helical" evidence="1">
    <location>
        <begin position="131"/>
        <end position="153"/>
    </location>
</feature>
<reference evidence="3" key="1">
    <citation type="submission" date="2022-11" db="UniProtKB">
        <authorList>
            <consortium name="WormBaseParasite"/>
        </authorList>
    </citation>
    <scope>IDENTIFICATION</scope>
</reference>
<keyword evidence="1" id="KW-0812">Transmembrane</keyword>
<proteinExistence type="predicted"/>
<keyword evidence="1" id="KW-0472">Membrane</keyword>
<dbReference type="Proteomes" id="UP000887540">
    <property type="component" value="Unplaced"/>
</dbReference>
<dbReference type="WBParaSite" id="ACRNAN_scaffold27107.g24282.t1">
    <property type="protein sequence ID" value="ACRNAN_scaffold27107.g24282.t1"/>
    <property type="gene ID" value="ACRNAN_scaffold27107.g24282"/>
</dbReference>
<keyword evidence="1" id="KW-1133">Transmembrane helix</keyword>
<name>A0A914DIK8_9BILA</name>
<dbReference type="AlphaFoldDB" id="A0A914DIK8"/>